<sequence>MKYRQSLMGNKSSEDRRIVSHIYTEQCICSSKLAFHYSNKIQDADLLRQKEKNHKTQMLIPRMITRTHFLIGYDLVLKNHLEIKLQMAQEYLRSS</sequence>
<dbReference type="Gramene" id="Os09t0278401-00">
    <property type="protein sequence ID" value="Os09t0278401-00"/>
    <property type="gene ID" value="Os09g0278401"/>
</dbReference>
<name>A0A0P0XKP0_ORYSJ</name>
<reference evidence="2" key="1">
    <citation type="journal article" date="2005" name="Nature">
        <title>The map-based sequence of the rice genome.</title>
        <authorList>
            <consortium name="International rice genome sequencing project (IRGSP)"/>
            <person name="Matsumoto T."/>
            <person name="Wu J."/>
            <person name="Kanamori H."/>
            <person name="Katayose Y."/>
            <person name="Fujisawa M."/>
            <person name="Namiki N."/>
            <person name="Mizuno H."/>
            <person name="Yamamoto K."/>
            <person name="Antonio B.A."/>
            <person name="Baba T."/>
            <person name="Sakata K."/>
            <person name="Nagamura Y."/>
            <person name="Aoki H."/>
            <person name="Arikawa K."/>
            <person name="Arita K."/>
            <person name="Bito T."/>
            <person name="Chiden Y."/>
            <person name="Fujitsuka N."/>
            <person name="Fukunaka R."/>
            <person name="Hamada M."/>
            <person name="Harada C."/>
            <person name="Hayashi A."/>
            <person name="Hijishita S."/>
            <person name="Honda M."/>
            <person name="Hosokawa S."/>
            <person name="Ichikawa Y."/>
            <person name="Idonuma A."/>
            <person name="Iijima M."/>
            <person name="Ikeda M."/>
            <person name="Ikeno M."/>
            <person name="Ito K."/>
            <person name="Ito S."/>
            <person name="Ito T."/>
            <person name="Ito Y."/>
            <person name="Ito Y."/>
            <person name="Iwabuchi A."/>
            <person name="Kamiya K."/>
            <person name="Karasawa W."/>
            <person name="Kurita K."/>
            <person name="Katagiri S."/>
            <person name="Kikuta A."/>
            <person name="Kobayashi H."/>
            <person name="Kobayashi N."/>
            <person name="Machita K."/>
            <person name="Maehara T."/>
            <person name="Masukawa M."/>
            <person name="Mizubayashi T."/>
            <person name="Mukai Y."/>
            <person name="Nagasaki H."/>
            <person name="Nagata Y."/>
            <person name="Naito S."/>
            <person name="Nakashima M."/>
            <person name="Nakama Y."/>
            <person name="Nakamichi Y."/>
            <person name="Nakamura M."/>
            <person name="Meguro A."/>
            <person name="Negishi M."/>
            <person name="Ohta I."/>
            <person name="Ohta T."/>
            <person name="Okamoto M."/>
            <person name="Ono N."/>
            <person name="Saji S."/>
            <person name="Sakaguchi M."/>
            <person name="Sakai K."/>
            <person name="Shibata M."/>
            <person name="Shimokawa T."/>
            <person name="Song J."/>
            <person name="Takazaki Y."/>
            <person name="Terasawa K."/>
            <person name="Tsugane M."/>
            <person name="Tsuji K."/>
            <person name="Ueda S."/>
            <person name="Waki K."/>
            <person name="Yamagata H."/>
            <person name="Yamamoto M."/>
            <person name="Yamamoto S."/>
            <person name="Yamane H."/>
            <person name="Yoshiki S."/>
            <person name="Yoshihara R."/>
            <person name="Yukawa K."/>
            <person name="Zhong H."/>
            <person name="Yano M."/>
            <person name="Yuan Q."/>
            <person name="Ouyang S."/>
            <person name="Liu J."/>
            <person name="Jones K.M."/>
            <person name="Gansberger K."/>
            <person name="Moffat K."/>
            <person name="Hill J."/>
            <person name="Bera J."/>
            <person name="Fadrosh D."/>
            <person name="Jin S."/>
            <person name="Johri S."/>
            <person name="Kim M."/>
            <person name="Overton L."/>
            <person name="Reardon M."/>
            <person name="Tsitrin T."/>
            <person name="Vuong H."/>
            <person name="Weaver B."/>
            <person name="Ciecko A."/>
            <person name="Tallon L."/>
            <person name="Jackson J."/>
            <person name="Pai G."/>
            <person name="Aken S.V."/>
            <person name="Utterback T."/>
            <person name="Reidmuller S."/>
            <person name="Feldblyum T."/>
            <person name="Hsiao J."/>
            <person name="Zismann V."/>
            <person name="Iobst S."/>
            <person name="de Vazeille A.R."/>
            <person name="Buell C.R."/>
            <person name="Ying K."/>
            <person name="Li Y."/>
            <person name="Lu T."/>
            <person name="Huang Y."/>
            <person name="Zhao Q."/>
            <person name="Feng Q."/>
            <person name="Zhang L."/>
            <person name="Zhu J."/>
            <person name="Weng Q."/>
            <person name="Mu J."/>
            <person name="Lu Y."/>
            <person name="Fan D."/>
            <person name="Liu Y."/>
            <person name="Guan J."/>
            <person name="Zhang Y."/>
            <person name="Yu S."/>
            <person name="Liu X."/>
            <person name="Zhang Y."/>
            <person name="Hong G."/>
            <person name="Han B."/>
            <person name="Choisne N."/>
            <person name="Demange N."/>
            <person name="Orjeda G."/>
            <person name="Samain S."/>
            <person name="Cattolico L."/>
            <person name="Pelletier E."/>
            <person name="Couloux A."/>
            <person name="Segurens B."/>
            <person name="Wincker P."/>
            <person name="D'Hont A."/>
            <person name="Scarpelli C."/>
            <person name="Weissenbach J."/>
            <person name="Salanoubat M."/>
            <person name="Quetier F."/>
            <person name="Yu Y."/>
            <person name="Kim H.R."/>
            <person name="Rambo T."/>
            <person name="Currie J."/>
            <person name="Collura K."/>
            <person name="Luo M."/>
            <person name="Yang T."/>
            <person name="Ammiraju J.S.S."/>
            <person name="Engler F."/>
            <person name="Soderlund C."/>
            <person name="Wing R.A."/>
            <person name="Palmer L.E."/>
            <person name="de la Bastide M."/>
            <person name="Spiegel L."/>
            <person name="Nascimento L."/>
            <person name="Zutavern T."/>
            <person name="O'Shaughnessy A."/>
            <person name="Dike S."/>
            <person name="Dedhia N."/>
            <person name="Preston R."/>
            <person name="Balija V."/>
            <person name="McCombie W.R."/>
            <person name="Chow T."/>
            <person name="Chen H."/>
            <person name="Chung M."/>
            <person name="Chen C."/>
            <person name="Shaw J."/>
            <person name="Wu H."/>
            <person name="Hsiao K."/>
            <person name="Chao Y."/>
            <person name="Chu M."/>
            <person name="Cheng C."/>
            <person name="Hour A."/>
            <person name="Lee P."/>
            <person name="Lin S."/>
            <person name="Lin Y."/>
            <person name="Liou J."/>
            <person name="Liu S."/>
            <person name="Hsing Y."/>
            <person name="Raghuvanshi S."/>
            <person name="Mohanty A."/>
            <person name="Bharti A.K."/>
            <person name="Gaur A."/>
            <person name="Gupta V."/>
            <person name="Kumar D."/>
            <person name="Ravi V."/>
            <person name="Vij S."/>
            <person name="Kapur A."/>
            <person name="Khurana P."/>
            <person name="Khurana P."/>
            <person name="Khurana J.P."/>
            <person name="Tyagi A.K."/>
            <person name="Gaikwad K."/>
            <person name="Singh A."/>
            <person name="Dalal V."/>
            <person name="Srivastava S."/>
            <person name="Dixit A."/>
            <person name="Pal A.K."/>
            <person name="Ghazi I.A."/>
            <person name="Yadav M."/>
            <person name="Pandit A."/>
            <person name="Bhargava A."/>
            <person name="Sureshbabu K."/>
            <person name="Batra K."/>
            <person name="Sharma T.R."/>
            <person name="Mohapatra T."/>
            <person name="Singh N.K."/>
            <person name="Messing J."/>
            <person name="Nelson A.B."/>
            <person name="Fuks G."/>
            <person name="Kavchok S."/>
            <person name="Keizer G."/>
            <person name="Linton E."/>
            <person name="Llaca V."/>
            <person name="Song R."/>
            <person name="Tanyolac B."/>
            <person name="Young S."/>
            <person name="Ho-Il K."/>
            <person name="Hahn J.H."/>
            <person name="Sangsakoo G."/>
            <person name="Vanavichit A."/>
            <person name="de Mattos Luiz.A.T."/>
            <person name="Zimmer P.D."/>
            <person name="Malone G."/>
            <person name="Dellagostin O."/>
            <person name="de Oliveira A.C."/>
            <person name="Bevan M."/>
            <person name="Bancroft I."/>
            <person name="Minx P."/>
            <person name="Cordum H."/>
            <person name="Wilson R."/>
            <person name="Cheng Z."/>
            <person name="Jin W."/>
            <person name="Jiang J."/>
            <person name="Leong S.A."/>
            <person name="Iwama H."/>
            <person name="Gojobori T."/>
            <person name="Itoh T."/>
            <person name="Niimura Y."/>
            <person name="Fujii Y."/>
            <person name="Habara T."/>
            <person name="Sakai H."/>
            <person name="Sato Y."/>
            <person name="Wilson G."/>
            <person name="Kumar K."/>
            <person name="McCouch S."/>
            <person name="Juretic N."/>
            <person name="Hoen D."/>
            <person name="Wright S."/>
            <person name="Bruskiewich R."/>
            <person name="Bureau T."/>
            <person name="Miyao A."/>
            <person name="Hirochika H."/>
            <person name="Nishikawa T."/>
            <person name="Kadowaki K."/>
            <person name="Sugiura M."/>
            <person name="Burr B."/>
            <person name="Sasaki T."/>
        </authorList>
    </citation>
    <scope>NUCLEOTIDE SEQUENCE [LARGE SCALE GENOMIC DNA]</scope>
    <source>
        <strain evidence="2">cv. Nipponbare</strain>
    </source>
</reference>
<reference evidence="1 2" key="2">
    <citation type="journal article" date="2013" name="Plant Cell Physiol.">
        <title>Rice Annotation Project Database (RAP-DB): an integrative and interactive database for rice genomics.</title>
        <authorList>
            <person name="Sakai H."/>
            <person name="Lee S.S."/>
            <person name="Tanaka T."/>
            <person name="Numa H."/>
            <person name="Kim J."/>
            <person name="Kawahara Y."/>
            <person name="Wakimoto H."/>
            <person name="Yang C.C."/>
            <person name="Iwamoto M."/>
            <person name="Abe T."/>
            <person name="Yamada Y."/>
            <person name="Muto A."/>
            <person name="Inokuchi H."/>
            <person name="Ikemura T."/>
            <person name="Matsumoto T."/>
            <person name="Sasaki T."/>
            <person name="Itoh T."/>
        </authorList>
    </citation>
    <scope>NUCLEOTIDE SEQUENCE [LARGE SCALE GENOMIC DNA]</scope>
    <source>
        <strain evidence="2">cv. Nipponbare</strain>
    </source>
</reference>
<organism evidence="1 2">
    <name type="scientific">Oryza sativa subsp. japonica</name>
    <name type="common">Rice</name>
    <dbReference type="NCBI Taxonomy" id="39947"/>
    <lineage>
        <taxon>Eukaryota</taxon>
        <taxon>Viridiplantae</taxon>
        <taxon>Streptophyta</taxon>
        <taxon>Embryophyta</taxon>
        <taxon>Tracheophyta</taxon>
        <taxon>Spermatophyta</taxon>
        <taxon>Magnoliopsida</taxon>
        <taxon>Liliopsida</taxon>
        <taxon>Poales</taxon>
        <taxon>Poaceae</taxon>
        <taxon>BOP clade</taxon>
        <taxon>Oryzoideae</taxon>
        <taxon>Oryzeae</taxon>
        <taxon>Oryzinae</taxon>
        <taxon>Oryza</taxon>
        <taxon>Oryza sativa</taxon>
    </lineage>
</organism>
<dbReference type="PaxDb" id="39947-A0A0P0XKP0"/>
<protein>
    <submittedName>
        <fullName evidence="1">Os09g0278401 protein</fullName>
    </submittedName>
</protein>
<keyword evidence="2" id="KW-1185">Reference proteome</keyword>
<dbReference type="EMBL" id="AP014965">
    <property type="protein sequence ID" value="BAT07206.1"/>
    <property type="molecule type" value="Genomic_DNA"/>
</dbReference>
<dbReference type="InParanoid" id="A0A0P0XKP0"/>
<dbReference type="Proteomes" id="UP000059680">
    <property type="component" value="Chromosome 9"/>
</dbReference>
<reference evidence="1 2" key="3">
    <citation type="journal article" date="2013" name="Rice">
        <title>Improvement of the Oryza sativa Nipponbare reference genome using next generation sequence and optical map data.</title>
        <authorList>
            <person name="Kawahara Y."/>
            <person name="de la Bastide M."/>
            <person name="Hamilton J.P."/>
            <person name="Kanamori H."/>
            <person name="McCombie W.R."/>
            <person name="Ouyang S."/>
            <person name="Schwartz D.C."/>
            <person name="Tanaka T."/>
            <person name="Wu J."/>
            <person name="Zhou S."/>
            <person name="Childs K.L."/>
            <person name="Davidson R.M."/>
            <person name="Lin H."/>
            <person name="Quesada-Ocampo L."/>
            <person name="Vaillancourt B."/>
            <person name="Sakai H."/>
            <person name="Lee S.S."/>
            <person name="Kim J."/>
            <person name="Numa H."/>
            <person name="Itoh T."/>
            <person name="Buell C.R."/>
            <person name="Matsumoto T."/>
        </authorList>
    </citation>
    <scope>NUCLEOTIDE SEQUENCE [LARGE SCALE GENOMIC DNA]</scope>
    <source>
        <strain evidence="2">cv. Nipponbare</strain>
    </source>
</reference>
<dbReference type="AlphaFoldDB" id="A0A0P0XKP0"/>
<evidence type="ECO:0000313" key="1">
    <source>
        <dbReference type="EMBL" id="BAT07206.1"/>
    </source>
</evidence>
<accession>A0A0P0XKP0</accession>
<gene>
    <name evidence="1" type="ordered locus">Os09g0278401</name>
    <name evidence="1" type="ORF">OSNPB_090278401</name>
</gene>
<proteinExistence type="predicted"/>
<evidence type="ECO:0000313" key="2">
    <source>
        <dbReference type="Proteomes" id="UP000059680"/>
    </source>
</evidence>